<keyword evidence="3" id="KW-0407">Ion channel</keyword>
<dbReference type="Gene3D" id="1.10.287.70">
    <property type="match status" value="1"/>
</dbReference>
<sequence>MGYVEIAFVVIIVMVSILIFLKNNRNMKNSFSKELFISFLMIYFILMVGFAIIYFLMSEIGFTVLSDMSLQYGSALDRFLRSFYFSGVTLMTVGYGDIYPVGVARFVSLVEAAVGYLLPAAFLYKLIK</sequence>
<gene>
    <name evidence="3" type="ORF">SAMN05216362_1158</name>
</gene>
<evidence type="ECO:0000313" key="3">
    <source>
        <dbReference type="EMBL" id="SEQ48098.1"/>
    </source>
</evidence>
<feature type="transmembrane region" description="Helical" evidence="1">
    <location>
        <begin position="103"/>
        <end position="124"/>
    </location>
</feature>
<dbReference type="Pfam" id="PF07885">
    <property type="entry name" value="Ion_trans_2"/>
    <property type="match status" value="1"/>
</dbReference>
<keyword evidence="1" id="KW-1133">Transmembrane helix</keyword>
<dbReference type="AlphaFoldDB" id="A0A1H9GE85"/>
<keyword evidence="3" id="KW-0813">Transport</keyword>
<evidence type="ECO:0000313" key="4">
    <source>
        <dbReference type="Proteomes" id="UP000199427"/>
    </source>
</evidence>
<accession>A0A1H9GE85</accession>
<name>A0A1H9GE85_9BACI</name>
<protein>
    <submittedName>
        <fullName evidence="3">Potassium channel LctB</fullName>
    </submittedName>
</protein>
<dbReference type="EMBL" id="FOES01000015">
    <property type="protein sequence ID" value="SEQ48098.1"/>
    <property type="molecule type" value="Genomic_DNA"/>
</dbReference>
<reference evidence="3 4" key="1">
    <citation type="submission" date="2016-10" db="EMBL/GenBank/DDBJ databases">
        <authorList>
            <person name="de Groot N.N."/>
        </authorList>
    </citation>
    <scope>NUCLEOTIDE SEQUENCE [LARGE SCALE GENOMIC DNA]</scope>
    <source>
        <strain evidence="3 4">DSM 21633</strain>
    </source>
</reference>
<dbReference type="RefSeq" id="WP_175615536.1">
    <property type="nucleotide sequence ID" value="NZ_CAESCL010000052.1"/>
</dbReference>
<dbReference type="SUPFAM" id="SSF81324">
    <property type="entry name" value="Voltage-gated potassium channels"/>
    <property type="match status" value="1"/>
</dbReference>
<keyword evidence="1" id="KW-0472">Membrane</keyword>
<keyword evidence="1" id="KW-0812">Transmembrane</keyword>
<evidence type="ECO:0000256" key="1">
    <source>
        <dbReference type="SAM" id="Phobius"/>
    </source>
</evidence>
<dbReference type="InterPro" id="IPR013099">
    <property type="entry name" value="K_chnl_dom"/>
</dbReference>
<feature type="transmembrane region" description="Helical" evidence="1">
    <location>
        <begin position="35"/>
        <end position="57"/>
    </location>
</feature>
<feature type="domain" description="Potassium channel" evidence="2">
    <location>
        <begin position="47"/>
        <end position="127"/>
    </location>
</feature>
<dbReference type="STRING" id="571933.SAMN05216362_1158"/>
<keyword evidence="4" id="KW-1185">Reference proteome</keyword>
<keyword evidence="3" id="KW-0406">Ion transport</keyword>
<organism evidence="3 4">
    <name type="scientific">Piscibacillus halophilus</name>
    <dbReference type="NCBI Taxonomy" id="571933"/>
    <lineage>
        <taxon>Bacteria</taxon>
        <taxon>Bacillati</taxon>
        <taxon>Bacillota</taxon>
        <taxon>Bacilli</taxon>
        <taxon>Bacillales</taxon>
        <taxon>Bacillaceae</taxon>
        <taxon>Piscibacillus</taxon>
    </lineage>
</organism>
<feature type="transmembrane region" description="Helical" evidence="1">
    <location>
        <begin position="6"/>
        <end position="23"/>
    </location>
</feature>
<dbReference type="GO" id="GO:0034220">
    <property type="term" value="P:monoatomic ion transmembrane transport"/>
    <property type="evidence" value="ECO:0007669"/>
    <property type="project" value="UniProtKB-KW"/>
</dbReference>
<dbReference type="Proteomes" id="UP000199427">
    <property type="component" value="Unassembled WGS sequence"/>
</dbReference>
<evidence type="ECO:0000259" key="2">
    <source>
        <dbReference type="Pfam" id="PF07885"/>
    </source>
</evidence>
<proteinExistence type="predicted"/>